<protein>
    <submittedName>
        <fullName evidence="1">Uncharacterized protein</fullName>
    </submittedName>
</protein>
<sequence length="41" mass="4884">MEQEANKTEVQNETPAKDIELLTDKEVWEFVAKLQRWHVEA</sequence>
<dbReference type="RefSeq" id="WP_269461204.1">
    <property type="nucleotide sequence ID" value="NZ_AP019309.1"/>
</dbReference>
<proteinExistence type="predicted"/>
<gene>
    <name evidence="1" type="ORF">SG0102_13780</name>
</gene>
<dbReference type="AlphaFoldDB" id="A0A3G9JU52"/>
<dbReference type="InParanoid" id="A0A3G9JU52"/>
<dbReference type="KEGG" id="ebm:SG0102_13780"/>
<evidence type="ECO:0000313" key="2">
    <source>
        <dbReference type="Proteomes" id="UP000268059"/>
    </source>
</evidence>
<accession>A0A3G9JU52</accession>
<dbReference type="EMBL" id="AP019309">
    <property type="protein sequence ID" value="BBH26444.1"/>
    <property type="molecule type" value="Genomic_DNA"/>
</dbReference>
<name>A0A3G9JU52_9FIRM</name>
<organism evidence="1 2">
    <name type="scientific">Intestinibaculum porci</name>
    <dbReference type="NCBI Taxonomy" id="2487118"/>
    <lineage>
        <taxon>Bacteria</taxon>
        <taxon>Bacillati</taxon>
        <taxon>Bacillota</taxon>
        <taxon>Erysipelotrichia</taxon>
        <taxon>Erysipelotrichales</taxon>
        <taxon>Erysipelotrichaceae</taxon>
        <taxon>Intestinibaculum</taxon>
    </lineage>
</organism>
<evidence type="ECO:0000313" key="1">
    <source>
        <dbReference type="EMBL" id="BBH26444.1"/>
    </source>
</evidence>
<reference evidence="1 2" key="1">
    <citation type="submission" date="2018-11" db="EMBL/GenBank/DDBJ databases">
        <title>Novel Erysipelotrichaceae bacterium isolated from small intestine of a swine.</title>
        <authorList>
            <person name="Kim J.S."/>
            <person name="Choe H."/>
            <person name="Lee Y.R."/>
            <person name="Kim K.M."/>
            <person name="Park D.S."/>
        </authorList>
    </citation>
    <scope>NUCLEOTIDE SEQUENCE [LARGE SCALE GENOMIC DNA]</scope>
    <source>
        <strain evidence="1 2">SG0102</strain>
    </source>
</reference>
<keyword evidence="2" id="KW-1185">Reference proteome</keyword>
<dbReference type="Proteomes" id="UP000268059">
    <property type="component" value="Chromosome"/>
</dbReference>